<dbReference type="EMBL" id="JAGFBR010000011">
    <property type="protein sequence ID" value="KAH0459475.1"/>
    <property type="molecule type" value="Genomic_DNA"/>
</dbReference>
<evidence type="ECO:0000256" key="2">
    <source>
        <dbReference type="ARBA" id="ARBA00022840"/>
    </source>
</evidence>
<keyword evidence="4" id="KW-1185">Reference proteome</keyword>
<evidence type="ECO:0008006" key="5">
    <source>
        <dbReference type="Google" id="ProtNLM"/>
    </source>
</evidence>
<dbReference type="PANTHER" id="PTHR19375">
    <property type="entry name" value="HEAT SHOCK PROTEIN 70KDA"/>
    <property type="match status" value="1"/>
</dbReference>
<evidence type="ECO:0000313" key="4">
    <source>
        <dbReference type="Proteomes" id="UP000775213"/>
    </source>
</evidence>
<evidence type="ECO:0000256" key="1">
    <source>
        <dbReference type="ARBA" id="ARBA00022741"/>
    </source>
</evidence>
<dbReference type="GO" id="GO:0005524">
    <property type="term" value="F:ATP binding"/>
    <property type="evidence" value="ECO:0007669"/>
    <property type="project" value="UniProtKB-KW"/>
</dbReference>
<organism evidence="3 4">
    <name type="scientific">Dendrobium chrysotoxum</name>
    <name type="common">Orchid</name>
    <dbReference type="NCBI Taxonomy" id="161865"/>
    <lineage>
        <taxon>Eukaryota</taxon>
        <taxon>Viridiplantae</taxon>
        <taxon>Streptophyta</taxon>
        <taxon>Embryophyta</taxon>
        <taxon>Tracheophyta</taxon>
        <taxon>Spermatophyta</taxon>
        <taxon>Magnoliopsida</taxon>
        <taxon>Liliopsida</taxon>
        <taxon>Asparagales</taxon>
        <taxon>Orchidaceae</taxon>
        <taxon>Epidendroideae</taxon>
        <taxon>Malaxideae</taxon>
        <taxon>Dendrobiinae</taxon>
        <taxon>Dendrobium</taxon>
    </lineage>
</organism>
<dbReference type="Gene3D" id="3.30.420.40">
    <property type="match status" value="2"/>
</dbReference>
<keyword evidence="2" id="KW-0067">ATP-binding</keyword>
<proteinExistence type="predicted"/>
<name>A0AAV7GTS3_DENCH</name>
<reference evidence="3 4" key="1">
    <citation type="journal article" date="2021" name="Hortic Res">
        <title>Chromosome-scale assembly of the Dendrobium chrysotoxum genome enhances the understanding of orchid evolution.</title>
        <authorList>
            <person name="Zhang Y."/>
            <person name="Zhang G.Q."/>
            <person name="Zhang D."/>
            <person name="Liu X.D."/>
            <person name="Xu X.Y."/>
            <person name="Sun W.H."/>
            <person name="Yu X."/>
            <person name="Zhu X."/>
            <person name="Wang Z.W."/>
            <person name="Zhao X."/>
            <person name="Zhong W.Y."/>
            <person name="Chen H."/>
            <person name="Yin W.L."/>
            <person name="Huang T."/>
            <person name="Niu S.C."/>
            <person name="Liu Z.J."/>
        </authorList>
    </citation>
    <scope>NUCLEOTIDE SEQUENCE [LARGE SCALE GENOMIC DNA]</scope>
    <source>
        <strain evidence="3">Lindl</strain>
    </source>
</reference>
<dbReference type="AlphaFoldDB" id="A0AAV7GTS3"/>
<dbReference type="InterPro" id="IPR043129">
    <property type="entry name" value="ATPase_NBD"/>
</dbReference>
<dbReference type="Gene3D" id="3.90.640.10">
    <property type="entry name" value="Actin, Chain A, domain 4"/>
    <property type="match status" value="1"/>
</dbReference>
<gene>
    <name evidence="3" type="ORF">IEQ34_012289</name>
</gene>
<comment type="caution">
    <text evidence="3">The sequence shown here is derived from an EMBL/GenBank/DDBJ whole genome shotgun (WGS) entry which is preliminary data.</text>
</comment>
<sequence>MERPAQIPCPGACIFHLHSEAGEAWLLRHACPFPQSVGPDGISYFLVTIGNNEPRFLSAHEIHTYYFQRNIASFERRYGRRVQNVVANIPASINPRQYQSELSAAAAAAGVHIVHFIERSVLAASYYESFSPRGRRTVLVFELGGQILEISLLTDQYRGLNIKAAVSDLGCPLFNHIVSVLTSSFGNDFTCDADFLRHIRTECERAKDALCLGSGTAEVQIQRQGMEVWRTSIDREWLVELNLNHLRSAIMRCLTEAAVWKEDVNEVVLAGVSSTIPAVQRVLYEFFPRQPFRFAIDPANLINLSFQQCLTAVSNTLNTPVASLTAFNLGLYSL</sequence>
<dbReference type="GO" id="GO:0140662">
    <property type="term" value="F:ATP-dependent protein folding chaperone"/>
    <property type="evidence" value="ECO:0007669"/>
    <property type="project" value="InterPro"/>
</dbReference>
<keyword evidence="1" id="KW-0547">Nucleotide-binding</keyword>
<dbReference type="InterPro" id="IPR013126">
    <property type="entry name" value="Hsp_70_fam"/>
</dbReference>
<evidence type="ECO:0000313" key="3">
    <source>
        <dbReference type="EMBL" id="KAH0459475.1"/>
    </source>
</evidence>
<accession>A0AAV7GTS3</accession>
<dbReference type="Proteomes" id="UP000775213">
    <property type="component" value="Unassembled WGS sequence"/>
</dbReference>
<dbReference type="Pfam" id="PF00012">
    <property type="entry name" value="HSP70"/>
    <property type="match status" value="1"/>
</dbReference>
<protein>
    <recommendedName>
        <fullName evidence="5">Heat shock protein 70</fullName>
    </recommendedName>
</protein>
<dbReference type="SUPFAM" id="SSF53067">
    <property type="entry name" value="Actin-like ATPase domain"/>
    <property type="match status" value="2"/>
</dbReference>